<feature type="compositionally biased region" description="Low complexity" evidence="1">
    <location>
        <begin position="21"/>
        <end position="35"/>
    </location>
</feature>
<gene>
    <name evidence="2" type="ORF">AVDCRST_MAG48-1092</name>
</gene>
<evidence type="ECO:0000256" key="1">
    <source>
        <dbReference type="SAM" id="MobiDB-lite"/>
    </source>
</evidence>
<sequence length="64" mass="6795">MSSWPAVTRTLAWSVGADPDAASSLRRARSTAARRPGPAISRSVRSPSTRARASSVDSRSGRVR</sequence>
<feature type="region of interest" description="Disordered" evidence="1">
    <location>
        <begin position="15"/>
        <end position="64"/>
    </location>
</feature>
<dbReference type="AlphaFoldDB" id="A0A6J4K8B9"/>
<dbReference type="EMBL" id="CADCTS010000158">
    <property type="protein sequence ID" value="CAA9298163.1"/>
    <property type="molecule type" value="Genomic_DNA"/>
</dbReference>
<protein>
    <submittedName>
        <fullName evidence="2">Uncharacterized protein</fullName>
    </submittedName>
</protein>
<evidence type="ECO:0000313" key="2">
    <source>
        <dbReference type="EMBL" id="CAA9298163.1"/>
    </source>
</evidence>
<accession>A0A6J4K8B9</accession>
<proteinExistence type="predicted"/>
<organism evidence="2">
    <name type="scientific">uncultured Friedmanniella sp</name>
    <dbReference type="NCBI Taxonomy" id="335381"/>
    <lineage>
        <taxon>Bacteria</taxon>
        <taxon>Bacillati</taxon>
        <taxon>Actinomycetota</taxon>
        <taxon>Actinomycetes</taxon>
        <taxon>Propionibacteriales</taxon>
        <taxon>Nocardioidaceae</taxon>
        <taxon>Friedmanniella</taxon>
        <taxon>environmental samples</taxon>
    </lineage>
</organism>
<feature type="compositionally biased region" description="Polar residues" evidence="1">
    <location>
        <begin position="43"/>
        <end position="58"/>
    </location>
</feature>
<reference evidence="2" key="1">
    <citation type="submission" date="2020-02" db="EMBL/GenBank/DDBJ databases">
        <authorList>
            <person name="Meier V. D."/>
        </authorList>
    </citation>
    <scope>NUCLEOTIDE SEQUENCE</scope>
    <source>
        <strain evidence="2">AVDCRST_MAG48</strain>
    </source>
</reference>
<name>A0A6J4K8B9_9ACTN</name>